<gene>
    <name evidence="1" type="ORF">CVIRNUC_006219</name>
</gene>
<sequence length="87" mass="9229">MYDTEGMAQRNATYQEAVAAYKQLKAAVEANASAAAAAAAADTTTPPHAAPVYRDARETDGLIQQAVAHATHGYVQGIRAIREELTR</sequence>
<evidence type="ECO:0000313" key="2">
    <source>
        <dbReference type="Proteomes" id="UP001314263"/>
    </source>
</evidence>
<reference evidence="1 2" key="1">
    <citation type="submission" date="2023-10" db="EMBL/GenBank/DDBJ databases">
        <authorList>
            <person name="Maclean D."/>
            <person name="Macfadyen A."/>
        </authorList>
    </citation>
    <scope>NUCLEOTIDE SEQUENCE [LARGE SCALE GENOMIC DNA]</scope>
</reference>
<organism evidence="1 2">
    <name type="scientific">Coccomyxa viridis</name>
    <dbReference type="NCBI Taxonomy" id="1274662"/>
    <lineage>
        <taxon>Eukaryota</taxon>
        <taxon>Viridiplantae</taxon>
        <taxon>Chlorophyta</taxon>
        <taxon>core chlorophytes</taxon>
        <taxon>Trebouxiophyceae</taxon>
        <taxon>Trebouxiophyceae incertae sedis</taxon>
        <taxon>Coccomyxaceae</taxon>
        <taxon>Coccomyxa</taxon>
    </lineage>
</organism>
<accession>A0AAV1I7H1</accession>
<protein>
    <submittedName>
        <fullName evidence="1">Uncharacterized protein</fullName>
    </submittedName>
</protein>
<dbReference type="AlphaFoldDB" id="A0AAV1I7H1"/>
<dbReference type="Proteomes" id="UP001314263">
    <property type="component" value="Unassembled WGS sequence"/>
</dbReference>
<proteinExistence type="predicted"/>
<evidence type="ECO:0000313" key="1">
    <source>
        <dbReference type="EMBL" id="CAK0783024.1"/>
    </source>
</evidence>
<keyword evidence="2" id="KW-1185">Reference proteome</keyword>
<name>A0AAV1I7H1_9CHLO</name>
<dbReference type="EMBL" id="CAUYUE010000007">
    <property type="protein sequence ID" value="CAK0783024.1"/>
    <property type="molecule type" value="Genomic_DNA"/>
</dbReference>
<comment type="caution">
    <text evidence="1">The sequence shown here is derived from an EMBL/GenBank/DDBJ whole genome shotgun (WGS) entry which is preliminary data.</text>
</comment>